<evidence type="ECO:0000313" key="2">
    <source>
        <dbReference type="EMBL" id="PWK81246.1"/>
    </source>
</evidence>
<dbReference type="EMBL" id="QGHB01000018">
    <property type="protein sequence ID" value="PWK81246.1"/>
    <property type="molecule type" value="Genomic_DNA"/>
</dbReference>
<feature type="chain" id="PRO_5016374078" description="Secreted protein" evidence="1">
    <location>
        <begin position="34"/>
        <end position="153"/>
    </location>
</feature>
<feature type="signal peptide" evidence="1">
    <location>
        <begin position="1"/>
        <end position="33"/>
    </location>
</feature>
<evidence type="ECO:0000313" key="3">
    <source>
        <dbReference type="Proteomes" id="UP000246005"/>
    </source>
</evidence>
<proteinExistence type="predicted"/>
<organism evidence="2 3">
    <name type="scientific">Lentzea atacamensis</name>
    <dbReference type="NCBI Taxonomy" id="531938"/>
    <lineage>
        <taxon>Bacteria</taxon>
        <taxon>Bacillati</taxon>
        <taxon>Actinomycetota</taxon>
        <taxon>Actinomycetes</taxon>
        <taxon>Pseudonocardiales</taxon>
        <taxon>Pseudonocardiaceae</taxon>
        <taxon>Lentzea</taxon>
    </lineage>
</organism>
<accession>A0A316HLQ5</accession>
<comment type="caution">
    <text evidence="2">The sequence shown here is derived from an EMBL/GenBank/DDBJ whole genome shotgun (WGS) entry which is preliminary data.</text>
</comment>
<gene>
    <name evidence="2" type="ORF">C8D88_11814</name>
</gene>
<reference evidence="2 3" key="1">
    <citation type="submission" date="2018-05" db="EMBL/GenBank/DDBJ databases">
        <title>Genomic Encyclopedia of Type Strains, Phase IV (KMG-IV): sequencing the most valuable type-strain genomes for metagenomic binning, comparative biology and taxonomic classification.</title>
        <authorList>
            <person name="Goeker M."/>
        </authorList>
    </citation>
    <scope>NUCLEOTIDE SEQUENCE [LARGE SCALE GENOMIC DNA]</scope>
    <source>
        <strain evidence="2 3">DSM 45480</strain>
    </source>
</reference>
<dbReference type="Proteomes" id="UP000246005">
    <property type="component" value="Unassembled WGS sequence"/>
</dbReference>
<sequence>MGWRSFSKIISRVAATAVVALSAAVLHTPAAGAAEQEFIYSGQDYGYAGATFDWTGPSSVGNIDLIVSDWGCDAKPVYAYFLFYNGSMRPDTTPTRRYDYSGCDKEDNTKYNNLTWSISGDSITYMGVVVCRDASNGPCKVGGLSGRNPHAPR</sequence>
<dbReference type="RefSeq" id="WP_109641448.1">
    <property type="nucleotide sequence ID" value="NZ_QGHB01000018.1"/>
</dbReference>
<keyword evidence="1" id="KW-0732">Signal</keyword>
<name>A0A316HLQ5_9PSEU</name>
<dbReference type="AlphaFoldDB" id="A0A316HLQ5"/>
<protein>
    <recommendedName>
        <fullName evidence="4">Secreted protein</fullName>
    </recommendedName>
</protein>
<evidence type="ECO:0008006" key="4">
    <source>
        <dbReference type="Google" id="ProtNLM"/>
    </source>
</evidence>
<evidence type="ECO:0000256" key="1">
    <source>
        <dbReference type="SAM" id="SignalP"/>
    </source>
</evidence>